<evidence type="ECO:0000313" key="5">
    <source>
        <dbReference type="EMBL" id="WPU63339.1"/>
    </source>
</evidence>
<dbReference type="Pfam" id="PF02801">
    <property type="entry name" value="Ketoacyl-synt_C"/>
    <property type="match status" value="1"/>
</dbReference>
<evidence type="ECO:0000256" key="2">
    <source>
        <dbReference type="ARBA" id="ARBA00022679"/>
    </source>
</evidence>
<dbReference type="GO" id="GO:0005829">
    <property type="term" value="C:cytosol"/>
    <property type="evidence" value="ECO:0007669"/>
    <property type="project" value="TreeGrafter"/>
</dbReference>
<keyword evidence="5" id="KW-0012">Acyltransferase</keyword>
<dbReference type="PANTHER" id="PTHR11712">
    <property type="entry name" value="POLYKETIDE SYNTHASE-RELATED"/>
    <property type="match status" value="1"/>
</dbReference>
<dbReference type="CDD" id="cd00834">
    <property type="entry name" value="KAS_I_II"/>
    <property type="match status" value="1"/>
</dbReference>
<dbReference type="InterPro" id="IPR014031">
    <property type="entry name" value="Ketoacyl_synth_C"/>
</dbReference>
<dbReference type="RefSeq" id="WP_321389871.1">
    <property type="nucleotide sequence ID" value="NZ_CP139487.1"/>
</dbReference>
<keyword evidence="2 3" id="KW-0808">Transferase</keyword>
<dbReference type="PROSITE" id="PS52004">
    <property type="entry name" value="KS3_2"/>
    <property type="match status" value="1"/>
</dbReference>
<keyword evidence="6" id="KW-1185">Reference proteome</keyword>
<dbReference type="PANTHER" id="PTHR11712:SF336">
    <property type="entry name" value="3-OXOACYL-[ACYL-CARRIER-PROTEIN] SYNTHASE, MITOCHONDRIAL"/>
    <property type="match status" value="1"/>
</dbReference>
<dbReference type="SUPFAM" id="SSF53901">
    <property type="entry name" value="Thiolase-like"/>
    <property type="match status" value="1"/>
</dbReference>
<name>A0AAX4HK09_9BACT</name>
<sequence length="412" mass="44596">MDDTQRIVMTGIGLTAPNGNNLADFRSALLNCKSGVKHTEIRYMGQQVAGMCDFDEYKYQSKKLRRRGTRAGSISIYCANEAIQDAKLDWANIDKSMVGVYLGITEHGNVETEEEIYQMHQNNLDWKLWSPHHNPRTVANSPAGEVTLNLNITGPHYTLGSACAGGNVGIIQGVQQLLLGEVDLALAGGISESSQTFGIFAAFAAQGALAQHEDATKASRPLDKNRNGIAISEGGCVYVLERLSDAKKRNAKIYAEIVGYAINSDASDFVNPNTDRQVECMHKALKKAGLKPSDIDILNMHATGTGTGDVNETLAVRRAFEDSNKTYVNFTKGHIGHCMGAAGSLELAGNIPSFDDGVVHPGMNITELDPECDIKNLVYNQPKQVGNINYILNNSFGMLGINSALIVKKFTA</sequence>
<dbReference type="InterPro" id="IPR000794">
    <property type="entry name" value="Beta-ketoacyl_synthase"/>
</dbReference>
<dbReference type="SMART" id="SM00825">
    <property type="entry name" value="PKS_KS"/>
    <property type="match status" value="1"/>
</dbReference>
<dbReference type="EMBL" id="CP139487">
    <property type="protein sequence ID" value="WPU63339.1"/>
    <property type="molecule type" value="Genomic_DNA"/>
</dbReference>
<dbReference type="InterPro" id="IPR016039">
    <property type="entry name" value="Thiolase-like"/>
</dbReference>
<dbReference type="EC" id="2.3.1.-" evidence="5"/>
<dbReference type="InterPro" id="IPR020841">
    <property type="entry name" value="PKS_Beta-ketoAc_synthase_dom"/>
</dbReference>
<organism evidence="5 6">
    <name type="scientific">Peredibacter starrii</name>
    <dbReference type="NCBI Taxonomy" id="28202"/>
    <lineage>
        <taxon>Bacteria</taxon>
        <taxon>Pseudomonadati</taxon>
        <taxon>Bdellovibrionota</taxon>
        <taxon>Bacteriovoracia</taxon>
        <taxon>Bacteriovoracales</taxon>
        <taxon>Bacteriovoracaceae</taxon>
        <taxon>Peredibacter</taxon>
    </lineage>
</organism>
<evidence type="ECO:0000259" key="4">
    <source>
        <dbReference type="PROSITE" id="PS52004"/>
    </source>
</evidence>
<dbReference type="KEGG" id="psti:SOO65_11645"/>
<evidence type="ECO:0000256" key="1">
    <source>
        <dbReference type="ARBA" id="ARBA00008467"/>
    </source>
</evidence>
<comment type="similarity">
    <text evidence="1 3">Belongs to the thiolase-like superfamily. Beta-ketoacyl-ACP synthases family.</text>
</comment>
<dbReference type="Pfam" id="PF00109">
    <property type="entry name" value="ketoacyl-synt"/>
    <property type="match status" value="1"/>
</dbReference>
<evidence type="ECO:0000256" key="3">
    <source>
        <dbReference type="RuleBase" id="RU003694"/>
    </source>
</evidence>
<evidence type="ECO:0000313" key="6">
    <source>
        <dbReference type="Proteomes" id="UP001324634"/>
    </source>
</evidence>
<gene>
    <name evidence="5" type="ORF">SOO65_11645</name>
</gene>
<dbReference type="GO" id="GO:0006633">
    <property type="term" value="P:fatty acid biosynthetic process"/>
    <property type="evidence" value="ECO:0007669"/>
    <property type="project" value="TreeGrafter"/>
</dbReference>
<dbReference type="Proteomes" id="UP001324634">
    <property type="component" value="Chromosome"/>
</dbReference>
<dbReference type="InterPro" id="IPR014030">
    <property type="entry name" value="Ketoacyl_synth_N"/>
</dbReference>
<proteinExistence type="inferred from homology"/>
<feature type="domain" description="Ketosynthase family 3 (KS3)" evidence="4">
    <location>
        <begin position="4"/>
        <end position="409"/>
    </location>
</feature>
<accession>A0AAX4HK09</accession>
<protein>
    <submittedName>
        <fullName evidence="5">Beta-ketoacyl-[acyl-carrier-protein] synthase family protein</fullName>
        <ecNumber evidence="5">2.3.1.-</ecNumber>
    </submittedName>
</protein>
<dbReference type="Gene3D" id="3.40.47.10">
    <property type="match status" value="1"/>
</dbReference>
<dbReference type="AlphaFoldDB" id="A0AAX4HK09"/>
<reference evidence="5 6" key="1">
    <citation type="submission" date="2023-11" db="EMBL/GenBank/DDBJ databases">
        <title>Peredibacter starrii A3.12.</title>
        <authorList>
            <person name="Mitchell R.J."/>
        </authorList>
    </citation>
    <scope>NUCLEOTIDE SEQUENCE [LARGE SCALE GENOMIC DNA]</scope>
    <source>
        <strain evidence="5 6">A3.12</strain>
    </source>
</reference>
<dbReference type="GO" id="GO:0004315">
    <property type="term" value="F:3-oxoacyl-[acyl-carrier-protein] synthase activity"/>
    <property type="evidence" value="ECO:0007669"/>
    <property type="project" value="TreeGrafter"/>
</dbReference>